<dbReference type="Proteomes" id="UP000034097">
    <property type="component" value="Unassembled WGS sequence"/>
</dbReference>
<dbReference type="InterPro" id="IPR036397">
    <property type="entry name" value="RNaseH_sf"/>
</dbReference>
<dbReference type="SUPFAM" id="SSF53098">
    <property type="entry name" value="Ribonuclease H-like"/>
    <property type="match status" value="1"/>
</dbReference>
<dbReference type="PATRIC" id="fig|1618402.3.peg.612"/>
<dbReference type="InterPro" id="IPR002156">
    <property type="entry name" value="RNaseH_domain"/>
</dbReference>
<dbReference type="GO" id="GO:0004523">
    <property type="term" value="F:RNA-DNA hybrid ribonuclease activity"/>
    <property type="evidence" value="ECO:0007669"/>
    <property type="project" value="InterPro"/>
</dbReference>
<dbReference type="CDD" id="cd09279">
    <property type="entry name" value="RNase_HI_like"/>
    <property type="match status" value="1"/>
</dbReference>
<evidence type="ECO:0000313" key="3">
    <source>
        <dbReference type="Proteomes" id="UP000034097"/>
    </source>
</evidence>
<organism evidence="2 3">
    <name type="scientific">Candidatus Collierbacteria bacterium GW2011_GWF1_44_12</name>
    <dbReference type="NCBI Taxonomy" id="1618402"/>
    <lineage>
        <taxon>Bacteria</taxon>
        <taxon>Candidatus Collieribacteriota</taxon>
    </lineage>
</organism>
<dbReference type="PANTHER" id="PTHR46387">
    <property type="entry name" value="POLYNUCLEOTIDYL TRANSFERASE, RIBONUCLEASE H-LIKE SUPERFAMILY PROTEIN"/>
    <property type="match status" value="1"/>
</dbReference>
<evidence type="ECO:0000259" key="1">
    <source>
        <dbReference type="PROSITE" id="PS50879"/>
    </source>
</evidence>
<sequence>MTKKHPFIEIHTDGGSRGNPGPAGIGVFATTDDKELFTLSETIGETTNNVAEYTAVIRALENLKEKKIVSEKLRFVLDSELIVRQITGIYKVKQPHLLELRLEIVSLINWLRENNIIDKLSFMTVPREKNQDADRLVNEALDSR</sequence>
<comment type="caution">
    <text evidence="2">The sequence shown here is derived from an EMBL/GenBank/DDBJ whole genome shotgun (WGS) entry which is preliminary data.</text>
</comment>
<reference evidence="2 3" key="1">
    <citation type="journal article" date="2015" name="Nature">
        <title>rRNA introns, odd ribosomes, and small enigmatic genomes across a large radiation of phyla.</title>
        <authorList>
            <person name="Brown C.T."/>
            <person name="Hug L.A."/>
            <person name="Thomas B.C."/>
            <person name="Sharon I."/>
            <person name="Castelle C.J."/>
            <person name="Singh A."/>
            <person name="Wilkins M.J."/>
            <person name="Williams K.H."/>
            <person name="Banfield J.F."/>
        </authorList>
    </citation>
    <scope>NUCLEOTIDE SEQUENCE [LARGE SCALE GENOMIC DNA]</scope>
</reference>
<proteinExistence type="predicted"/>
<protein>
    <submittedName>
        <fullName evidence="2">Ribonuclease HI</fullName>
    </submittedName>
</protein>
<dbReference type="Pfam" id="PF00075">
    <property type="entry name" value="RNase_H"/>
    <property type="match status" value="1"/>
</dbReference>
<gene>
    <name evidence="2" type="ORF">UW26_C0030G0002</name>
</gene>
<dbReference type="PANTHER" id="PTHR46387:SF2">
    <property type="entry name" value="RIBONUCLEASE HI"/>
    <property type="match status" value="1"/>
</dbReference>
<dbReference type="EMBL" id="LCHQ01000030">
    <property type="protein sequence ID" value="KKT37563.1"/>
    <property type="molecule type" value="Genomic_DNA"/>
</dbReference>
<dbReference type="InterPro" id="IPR012337">
    <property type="entry name" value="RNaseH-like_sf"/>
</dbReference>
<dbReference type="PROSITE" id="PS50879">
    <property type="entry name" value="RNASE_H_1"/>
    <property type="match status" value="1"/>
</dbReference>
<dbReference type="AlphaFoldDB" id="A0A0G1GTI1"/>
<dbReference type="Gene3D" id="3.30.420.10">
    <property type="entry name" value="Ribonuclease H-like superfamily/Ribonuclease H"/>
    <property type="match status" value="1"/>
</dbReference>
<accession>A0A0G1GTI1</accession>
<evidence type="ECO:0000313" key="2">
    <source>
        <dbReference type="EMBL" id="KKT37563.1"/>
    </source>
</evidence>
<feature type="domain" description="RNase H type-1" evidence="1">
    <location>
        <begin position="4"/>
        <end position="142"/>
    </location>
</feature>
<dbReference type="GO" id="GO:0003676">
    <property type="term" value="F:nucleic acid binding"/>
    <property type="evidence" value="ECO:0007669"/>
    <property type="project" value="InterPro"/>
</dbReference>
<name>A0A0G1GTI1_9BACT</name>